<organism evidence="8 9">
    <name type="scientific">Dunaliella salina</name>
    <name type="common">Green alga</name>
    <name type="synonym">Protococcus salinus</name>
    <dbReference type="NCBI Taxonomy" id="3046"/>
    <lineage>
        <taxon>Eukaryota</taxon>
        <taxon>Viridiplantae</taxon>
        <taxon>Chlorophyta</taxon>
        <taxon>core chlorophytes</taxon>
        <taxon>Chlorophyceae</taxon>
        <taxon>CS clade</taxon>
        <taxon>Chlamydomonadales</taxon>
        <taxon>Dunaliellaceae</taxon>
        <taxon>Dunaliella</taxon>
    </lineage>
</organism>
<evidence type="ECO:0000256" key="1">
    <source>
        <dbReference type="ARBA" id="ARBA00004141"/>
    </source>
</evidence>
<evidence type="ECO:0000313" key="9">
    <source>
        <dbReference type="Proteomes" id="UP000815325"/>
    </source>
</evidence>
<sequence>MDKVLGRLQAKGRKAGGGGLDLAQWDARDPQAPEHSAGTDKPDTRSSKAESISSHASSSLRDAIASELLYCFVSAGTTLFNKHVLSTFAFPAPNLLLFFQFLLAVVLLRGLHALRIITLAPLRWDMVKLWMPVNLIFVLMNVTGFLALQAIGAGMFTVLKNLSNLMTIGGDYFLYGNTYSVQVWFCLLLMIVSAVVGGWTDMRFSVSGYAWQLVNCCLTAAYSLHLSGVIKATSQKHHGKQQLTEMSMVYYNNLLSVPPLGVLAIVSLEPWSLRGYPYWGNKEFQVVALLGGLMGFAVSFASIWCMARTSPTIYSLTGSLNKVVVALVGMWYFKESSGTANATSIWLGLAAGFLFVFAKQANPGSASGRQAPTVGLKENGVVNPSKGQDFSDEGSKDEEVGLLGGSRKSHG</sequence>
<reference evidence="8" key="1">
    <citation type="submission" date="2017-08" db="EMBL/GenBank/DDBJ databases">
        <authorList>
            <person name="Polle J.E."/>
            <person name="Barry K."/>
            <person name="Cushman J."/>
            <person name="Schmutz J."/>
            <person name="Tran D."/>
            <person name="Hathwaick L.T."/>
            <person name="Yim W.C."/>
            <person name="Jenkins J."/>
            <person name="Mckie-Krisberg Z.M."/>
            <person name="Prochnik S."/>
            <person name="Lindquist E."/>
            <person name="Dockter R.B."/>
            <person name="Adam C."/>
            <person name="Molina H."/>
            <person name="Bunkerborg J."/>
            <person name="Jin E."/>
            <person name="Buchheim M."/>
            <person name="Magnuson J."/>
        </authorList>
    </citation>
    <scope>NUCLEOTIDE SEQUENCE</scope>
    <source>
        <strain evidence="8">CCAP 19/18</strain>
    </source>
</reference>
<feature type="transmembrane region" description="Helical" evidence="6">
    <location>
        <begin position="339"/>
        <end position="358"/>
    </location>
</feature>
<keyword evidence="9" id="KW-1185">Reference proteome</keyword>
<feature type="transmembrane region" description="Helical" evidence="6">
    <location>
        <begin position="286"/>
        <end position="306"/>
    </location>
</feature>
<name>A0ABQ7GDA5_DUNSA</name>
<dbReference type="InterPro" id="IPR050186">
    <property type="entry name" value="TPT_transporter"/>
</dbReference>
<evidence type="ECO:0000256" key="6">
    <source>
        <dbReference type="SAM" id="Phobius"/>
    </source>
</evidence>
<evidence type="ECO:0000259" key="7">
    <source>
        <dbReference type="Pfam" id="PF03151"/>
    </source>
</evidence>
<evidence type="ECO:0000256" key="5">
    <source>
        <dbReference type="SAM" id="MobiDB-lite"/>
    </source>
</evidence>
<comment type="caution">
    <text evidence="8">The sequence shown here is derived from an EMBL/GenBank/DDBJ whole genome shotgun (WGS) entry which is preliminary data.</text>
</comment>
<feature type="compositionally biased region" description="Basic and acidic residues" evidence="5">
    <location>
        <begin position="26"/>
        <end position="48"/>
    </location>
</feature>
<gene>
    <name evidence="8" type="ORF">DUNSADRAFT_11465</name>
</gene>
<keyword evidence="3 6" id="KW-1133">Transmembrane helix</keyword>
<feature type="domain" description="Sugar phosphate transporter" evidence="7">
    <location>
        <begin position="71"/>
        <end position="354"/>
    </location>
</feature>
<feature type="transmembrane region" description="Helical" evidence="6">
    <location>
        <begin position="313"/>
        <end position="333"/>
    </location>
</feature>
<feature type="region of interest" description="Disordered" evidence="5">
    <location>
        <begin position="1"/>
        <end position="53"/>
    </location>
</feature>
<accession>A0ABQ7GDA5</accession>
<evidence type="ECO:0000256" key="4">
    <source>
        <dbReference type="ARBA" id="ARBA00023136"/>
    </source>
</evidence>
<dbReference type="PANTHER" id="PTHR11132">
    <property type="entry name" value="SOLUTE CARRIER FAMILY 35"/>
    <property type="match status" value="1"/>
</dbReference>
<evidence type="ECO:0000313" key="8">
    <source>
        <dbReference type="EMBL" id="KAF5832593.1"/>
    </source>
</evidence>
<keyword evidence="4 6" id="KW-0472">Membrane</keyword>
<proteinExistence type="predicted"/>
<feature type="transmembrane region" description="Helical" evidence="6">
    <location>
        <begin position="135"/>
        <end position="159"/>
    </location>
</feature>
<evidence type="ECO:0000256" key="3">
    <source>
        <dbReference type="ARBA" id="ARBA00022989"/>
    </source>
</evidence>
<evidence type="ECO:0000256" key="2">
    <source>
        <dbReference type="ARBA" id="ARBA00022692"/>
    </source>
</evidence>
<dbReference type="EMBL" id="MU069862">
    <property type="protein sequence ID" value="KAF5832593.1"/>
    <property type="molecule type" value="Genomic_DNA"/>
</dbReference>
<keyword evidence="2 6" id="KW-0812">Transmembrane</keyword>
<feature type="region of interest" description="Disordered" evidence="5">
    <location>
        <begin position="366"/>
        <end position="411"/>
    </location>
</feature>
<dbReference type="Pfam" id="PF03151">
    <property type="entry name" value="TPT"/>
    <property type="match status" value="1"/>
</dbReference>
<dbReference type="InterPro" id="IPR004853">
    <property type="entry name" value="Sugar_P_trans_dom"/>
</dbReference>
<feature type="transmembrane region" description="Helical" evidence="6">
    <location>
        <begin position="179"/>
        <end position="199"/>
    </location>
</feature>
<feature type="transmembrane region" description="Helical" evidence="6">
    <location>
        <begin position="95"/>
        <end position="114"/>
    </location>
</feature>
<feature type="transmembrane region" description="Helical" evidence="6">
    <location>
        <begin position="249"/>
        <end position="266"/>
    </location>
</feature>
<dbReference type="InterPro" id="IPR037185">
    <property type="entry name" value="EmrE-like"/>
</dbReference>
<dbReference type="SUPFAM" id="SSF103481">
    <property type="entry name" value="Multidrug resistance efflux transporter EmrE"/>
    <property type="match status" value="1"/>
</dbReference>
<dbReference type="Proteomes" id="UP000815325">
    <property type="component" value="Unassembled WGS sequence"/>
</dbReference>
<protein>
    <recommendedName>
        <fullName evidence="7">Sugar phosphate transporter domain-containing protein</fullName>
    </recommendedName>
</protein>
<comment type="subcellular location">
    <subcellularLocation>
        <location evidence="1">Membrane</location>
        <topology evidence="1">Multi-pass membrane protein</topology>
    </subcellularLocation>
</comment>